<keyword evidence="1" id="KW-1133">Transmembrane helix</keyword>
<feature type="transmembrane region" description="Helical" evidence="1">
    <location>
        <begin position="54"/>
        <end position="74"/>
    </location>
</feature>
<dbReference type="AlphaFoldDB" id="A0A1U7PXZ5"/>
<evidence type="ECO:0000313" key="2">
    <source>
        <dbReference type="EMBL" id="SIT98561.1"/>
    </source>
</evidence>
<protein>
    <submittedName>
        <fullName evidence="2">Uncharacterized protein</fullName>
    </submittedName>
</protein>
<evidence type="ECO:0000256" key="1">
    <source>
        <dbReference type="SAM" id="Phobius"/>
    </source>
</evidence>
<dbReference type="STRING" id="1121284.SAMN05660493_03172"/>
<proteinExistence type="predicted"/>
<evidence type="ECO:0000313" key="3">
    <source>
        <dbReference type="Proteomes" id="UP000187261"/>
    </source>
</evidence>
<name>A0A1U7PXZ5_9FLAO</name>
<gene>
    <name evidence="2" type="ORF">SAMN05660493_03172</name>
</gene>
<dbReference type="EMBL" id="FTPU01000058">
    <property type="protein sequence ID" value="SIT98561.1"/>
    <property type="molecule type" value="Genomic_DNA"/>
</dbReference>
<keyword evidence="1" id="KW-0812">Transmembrane</keyword>
<organism evidence="2 3">
    <name type="scientific">Epilithonimonas bovis DSM 19482</name>
    <dbReference type="NCBI Taxonomy" id="1121284"/>
    <lineage>
        <taxon>Bacteria</taxon>
        <taxon>Pseudomonadati</taxon>
        <taxon>Bacteroidota</taxon>
        <taxon>Flavobacteriia</taxon>
        <taxon>Flavobacteriales</taxon>
        <taxon>Weeksellaceae</taxon>
        <taxon>Chryseobacterium group</taxon>
        <taxon>Epilithonimonas</taxon>
    </lineage>
</organism>
<keyword evidence="1" id="KW-0472">Membrane</keyword>
<reference evidence="3" key="1">
    <citation type="submission" date="2016-10" db="EMBL/GenBank/DDBJ databases">
        <authorList>
            <person name="Varghese N."/>
            <person name="Submissions S."/>
        </authorList>
    </citation>
    <scope>NUCLEOTIDE SEQUENCE [LARGE SCALE GENOMIC DNA]</scope>
    <source>
        <strain evidence="3">DSM 19482</strain>
    </source>
</reference>
<accession>A0A1U7PXZ5</accession>
<keyword evidence="3" id="KW-1185">Reference proteome</keyword>
<dbReference type="Proteomes" id="UP000187261">
    <property type="component" value="Unassembled WGS sequence"/>
</dbReference>
<sequence>MRLRPFVQNKPVSIWNFYELSRANLEISKLARVAIFFNLLIACILNKVKIFALNFVELLIISDFVYFWFIKLIVE</sequence>